<accession>S7TGD6</accession>
<proteinExistence type="predicted"/>
<keyword evidence="1" id="KW-0732">Signal</keyword>
<evidence type="ECO:0000313" key="2">
    <source>
        <dbReference type="EMBL" id="EPR36262.1"/>
    </source>
</evidence>
<dbReference type="PATRIC" id="fig|1121439.3.peg.174"/>
<keyword evidence="3" id="KW-1185">Reference proteome</keyword>
<evidence type="ECO:0000313" key="3">
    <source>
        <dbReference type="Proteomes" id="UP000014975"/>
    </source>
</evidence>
<name>S7TGD6_9BACT</name>
<organism evidence="2 3">
    <name type="scientific">Alkalidesulfovibrio alkalitolerans DSM 16529</name>
    <dbReference type="NCBI Taxonomy" id="1121439"/>
    <lineage>
        <taxon>Bacteria</taxon>
        <taxon>Pseudomonadati</taxon>
        <taxon>Thermodesulfobacteriota</taxon>
        <taxon>Desulfovibrionia</taxon>
        <taxon>Desulfovibrionales</taxon>
        <taxon>Desulfovibrionaceae</taxon>
        <taxon>Alkalidesulfovibrio</taxon>
    </lineage>
</organism>
<dbReference type="SUPFAM" id="SSF69318">
    <property type="entry name" value="Integrin alpha N-terminal domain"/>
    <property type="match status" value="1"/>
</dbReference>
<dbReference type="EMBL" id="ATHI01000001">
    <property type="protein sequence ID" value="EPR36262.1"/>
    <property type="molecule type" value="Genomic_DNA"/>
</dbReference>
<gene>
    <name evidence="2" type="ORF">dsat_1790</name>
</gene>
<dbReference type="eggNOG" id="ENOG5032FRS">
    <property type="taxonomic scope" value="Bacteria"/>
</dbReference>
<feature type="signal peptide" evidence="1">
    <location>
        <begin position="1"/>
        <end position="21"/>
    </location>
</feature>
<dbReference type="Proteomes" id="UP000014975">
    <property type="component" value="Unassembled WGS sequence"/>
</dbReference>
<dbReference type="STRING" id="1121439.dsat_1790"/>
<evidence type="ECO:0008006" key="4">
    <source>
        <dbReference type="Google" id="ProtNLM"/>
    </source>
</evidence>
<protein>
    <recommendedName>
        <fullName evidence="4">FG-GAP repeat protein</fullName>
    </recommendedName>
</protein>
<evidence type="ECO:0000256" key="1">
    <source>
        <dbReference type="SAM" id="SignalP"/>
    </source>
</evidence>
<dbReference type="InterPro" id="IPR028994">
    <property type="entry name" value="Integrin_alpha_N"/>
</dbReference>
<dbReference type="AlphaFoldDB" id="S7TGD6"/>
<comment type="caution">
    <text evidence="2">The sequence shown here is derived from an EMBL/GenBank/DDBJ whole genome shotgun (WGS) entry which is preliminary data.</text>
</comment>
<reference evidence="2 3" key="1">
    <citation type="journal article" date="2013" name="Genome Announc.">
        <title>Draft genome sequences for three mercury-methylating, sulfate-reducing bacteria.</title>
        <authorList>
            <person name="Brown S.D."/>
            <person name="Hurt R.A.Jr."/>
            <person name="Gilmour C.C."/>
            <person name="Elias D.A."/>
        </authorList>
    </citation>
    <scope>NUCLEOTIDE SEQUENCE [LARGE SCALE GENOMIC DNA]</scope>
    <source>
        <strain evidence="2 3">DSM 16529</strain>
    </source>
</reference>
<dbReference type="RefSeq" id="WP_020885676.1">
    <property type="nucleotide sequence ID" value="NZ_ATHI01000001.1"/>
</dbReference>
<sequence>MNRVRLALAMALLVLCAPALAREPRAIVWELPQPIDLLAPAGVRAPLPGEGRGPARVWLAASSGADFYLAADGNLPGDVDVVSLPLRPEALFPAVFRERAAVAACGIGTAVFVDLDSLALAVPDFLDYTTENGLGDVLWQAEDLNGDGLTDLWGTNGQSLYAALQRPDGSFALLSRDLPPPAAPTPRLRELWRVSARRVAHELSSRSSVEHRIWADDLTGDGRRELVVLSEDGHGRRADILGVDFAGFSLVRALDLASLGTLGDAFLLTPEAGCALAAARLRLVLPGEEDALAPTYVLELFSLSQTAAAHTPHLRLSSSFLPGFMPLVQSPDGWHWISLIPRLPATPGETARLAAEGTIGMTLRASRLDRHGARHDTSVAQVRLSLGTNPRTMRGGFTSAVAGHPLLARLDADGVLTMIAPQGERSVKVGPGAALVGAADVNGDGQGEVLVLKPGARRVEALAWRP</sequence>
<feature type="chain" id="PRO_5004544485" description="FG-GAP repeat protein" evidence="1">
    <location>
        <begin position="22"/>
        <end position="466"/>
    </location>
</feature>
<dbReference type="OrthoDB" id="9830152at2"/>